<organism evidence="1 2">
    <name type="scientific">Frankliniella occidentalis</name>
    <name type="common">Western flower thrips</name>
    <name type="synonym">Euthrips occidentalis</name>
    <dbReference type="NCBI Taxonomy" id="133901"/>
    <lineage>
        <taxon>Eukaryota</taxon>
        <taxon>Metazoa</taxon>
        <taxon>Ecdysozoa</taxon>
        <taxon>Arthropoda</taxon>
        <taxon>Hexapoda</taxon>
        <taxon>Insecta</taxon>
        <taxon>Pterygota</taxon>
        <taxon>Neoptera</taxon>
        <taxon>Paraneoptera</taxon>
        <taxon>Thysanoptera</taxon>
        <taxon>Terebrantia</taxon>
        <taxon>Thripoidea</taxon>
        <taxon>Thripidae</taxon>
        <taxon>Frankliniella</taxon>
    </lineage>
</organism>
<protein>
    <submittedName>
        <fullName evidence="2 3">Uncharacterized protein LOC127749351</fullName>
    </submittedName>
</protein>
<dbReference type="KEGG" id="foc:127749351"/>
<dbReference type="RefSeq" id="XP_052123210.1">
    <property type="nucleotide sequence ID" value="XM_052267250.1"/>
</dbReference>
<dbReference type="AlphaFoldDB" id="A0A9C6UAT6"/>
<evidence type="ECO:0000313" key="4">
    <source>
        <dbReference type="RefSeq" id="XP_052123211.1"/>
    </source>
</evidence>
<evidence type="ECO:0000313" key="3">
    <source>
        <dbReference type="RefSeq" id="XP_052123210.1"/>
    </source>
</evidence>
<proteinExistence type="predicted"/>
<dbReference type="Proteomes" id="UP000504606">
    <property type="component" value="Unplaced"/>
</dbReference>
<gene>
    <name evidence="2 3 4" type="primary">LOC127749351</name>
</gene>
<dbReference type="RefSeq" id="XP_052123211.1">
    <property type="nucleotide sequence ID" value="XM_052267251.1"/>
</dbReference>
<evidence type="ECO:0000313" key="1">
    <source>
        <dbReference type="Proteomes" id="UP000504606"/>
    </source>
</evidence>
<sequence>MCRIHWAGFLRHIKRHVPVQAQPNIELAVDYNLDVDNFEGIPVVDNINANDDDNVNGGGDNVDRYSLQYFVESHYEQVEYFVAELYAHPNTSRKLVGDVLKNTAILIASTVKILKNNAFPILVQCDGHDTFPDDCDQLDKMFDVLLDCFEPMNTEYKRFCELERVGELIRPEPFLMGLNIYSSHCSYCRDDLS</sequence>
<evidence type="ECO:0000313" key="2">
    <source>
        <dbReference type="RefSeq" id="XP_052123209.1"/>
    </source>
</evidence>
<accession>A0A9C6UAT6</accession>
<name>A0A9C6UAT6_FRAOC</name>
<keyword evidence="1" id="KW-1185">Reference proteome</keyword>
<reference evidence="2 3" key="1">
    <citation type="submission" date="2025-04" db="UniProtKB">
        <authorList>
            <consortium name="RefSeq"/>
        </authorList>
    </citation>
    <scope>IDENTIFICATION</scope>
    <source>
        <tissue evidence="2 3">Whole organism</tissue>
    </source>
</reference>
<dbReference type="GeneID" id="127749351"/>
<dbReference type="RefSeq" id="XP_052123209.1">
    <property type="nucleotide sequence ID" value="XM_052267249.1"/>
</dbReference>